<dbReference type="OrthoDB" id="9783136at2"/>
<dbReference type="Proteomes" id="UP000245086">
    <property type="component" value="Unassembled WGS sequence"/>
</dbReference>
<organism evidence="1 2">
    <name type="scientific">Candidatus Phycosocius bacilliformis</name>
    <dbReference type="NCBI Taxonomy" id="1445552"/>
    <lineage>
        <taxon>Bacteria</taxon>
        <taxon>Pseudomonadati</taxon>
        <taxon>Pseudomonadota</taxon>
        <taxon>Alphaproteobacteria</taxon>
        <taxon>Caulobacterales</taxon>
        <taxon>Caulobacterales incertae sedis</taxon>
        <taxon>Candidatus Phycosocius</taxon>
    </lineage>
</organism>
<proteinExistence type="predicted"/>
<evidence type="ECO:0000313" key="2">
    <source>
        <dbReference type="Proteomes" id="UP000245086"/>
    </source>
</evidence>
<evidence type="ECO:0000313" key="1">
    <source>
        <dbReference type="EMBL" id="GBF56347.1"/>
    </source>
</evidence>
<reference evidence="1 2" key="1">
    <citation type="journal article" date="2018" name="Genome Announc.">
        <title>Draft Genome Sequence of "Candidatus Phycosocius bacilliformis," an Alphaproteobacterial Ectosymbiont of the Hydrocarbon-Producing Green Alga Botryococcus braunii.</title>
        <authorList>
            <person name="Tanabe Y."/>
            <person name="Yamaguchi H."/>
            <person name="Watanabe M.M."/>
        </authorList>
    </citation>
    <scope>NUCLEOTIDE SEQUENCE [LARGE SCALE GENOMIC DNA]</scope>
    <source>
        <strain evidence="1 2">BOTRYCO-2</strain>
    </source>
</reference>
<dbReference type="NCBIfam" id="TIGR02466">
    <property type="entry name" value="TIGR02466 family protein"/>
    <property type="match status" value="1"/>
</dbReference>
<keyword evidence="2" id="KW-1185">Reference proteome</keyword>
<dbReference type="Pfam" id="PF13759">
    <property type="entry name" value="2OG-FeII_Oxy_5"/>
    <property type="match status" value="1"/>
</dbReference>
<dbReference type="InterPro" id="IPR012668">
    <property type="entry name" value="CHP02466"/>
</dbReference>
<name>A0A2P2E5M0_9PROT</name>
<dbReference type="RefSeq" id="WP_108983247.1">
    <property type="nucleotide sequence ID" value="NZ_BFBR01000001.1"/>
</dbReference>
<sequence>MAQTLSLFATRLYRAPLGGRDPDLLRQELADACTMLEQEDVAGRRWCRENGYKGYTSYASLNDLPTRVSAFGDLKKRLDRHAARFADDVGFDLAGGKLKLDSLWVNLLPPGGIHTGHIHPHSVISGTYYVTLPDGASALKLEDPRLAMMMAAPTRLPEAALDLQPFVFLTPQEGEIILWESWLRHEVVLNRAKAKRVSISFNYAWV</sequence>
<evidence type="ECO:0008006" key="3">
    <source>
        <dbReference type="Google" id="ProtNLM"/>
    </source>
</evidence>
<dbReference type="EMBL" id="BFBR01000001">
    <property type="protein sequence ID" value="GBF56347.1"/>
    <property type="molecule type" value="Genomic_DNA"/>
</dbReference>
<accession>A0A2P2E5M0</accession>
<gene>
    <name evidence="1" type="ORF">PbB2_00002</name>
</gene>
<comment type="caution">
    <text evidence="1">The sequence shown here is derived from an EMBL/GenBank/DDBJ whole genome shotgun (WGS) entry which is preliminary data.</text>
</comment>
<protein>
    <recommendedName>
        <fullName evidence="3">Fe2OG dioxygenase domain-containing protein</fullName>
    </recommendedName>
</protein>
<dbReference type="Gene3D" id="2.60.120.620">
    <property type="entry name" value="q2cbj1_9rhob like domain"/>
    <property type="match status" value="1"/>
</dbReference>
<dbReference type="AlphaFoldDB" id="A0A2P2E5M0"/>